<evidence type="ECO:0000256" key="5">
    <source>
        <dbReference type="ARBA" id="ARBA00023136"/>
    </source>
</evidence>
<keyword evidence="5 6" id="KW-0472">Membrane</keyword>
<feature type="transmembrane region" description="Helical" evidence="6">
    <location>
        <begin position="465"/>
        <end position="484"/>
    </location>
</feature>
<feature type="transmembrane region" description="Helical" evidence="6">
    <location>
        <begin position="193"/>
        <end position="213"/>
    </location>
</feature>
<feature type="transmembrane region" description="Helical" evidence="6">
    <location>
        <begin position="38"/>
        <end position="65"/>
    </location>
</feature>
<feature type="transmembrane region" description="Helical" evidence="6">
    <location>
        <begin position="300"/>
        <end position="318"/>
    </location>
</feature>
<dbReference type="SUPFAM" id="SSF103473">
    <property type="entry name" value="MFS general substrate transporter"/>
    <property type="match status" value="1"/>
</dbReference>
<sequence length="511" mass="55689">MAMAPTDPTTSPSDGLSLDRLWRRGLDRYPDTAARYRYLAVAVFVTIVLYYELYVAGGVAPLMLAHFKMSFIYYVNILVVSNLVGAFGSLAAGIADRWGRANLVTYGLLATGVLAILTPFAPNKATFAVFAILSGLVEGMCLVATPALVRDFSPQIGRASAMGFWTLGPVIGSLVVSFVANRTLPHFDESWSSQYYIVGVVGLVAFAVALVGLRELRPGLRDQVMVSMADRALVEARAETAEREADLRNPWRQMLRLNILAPALGVSVFLLIYYTAVAFFTIYLTSNFGLTTAKANGVNSWYWAMNAISLVIVGVVSDRLRVRKPFMVGGTILAVVMTYVFLTRTTHPHTSASTLIWIISLLAVGLGVAYTPWMAAFTETVERRNPALTATGLAVWGWILRIVVCVAYFTLPYVVGAMDTLTQAPEVLAAAKKVPPGTPPPPALLQELGKIKKAAADAPHQWQHWWWVCIAAEVAFVFLMLPLAGRWSPKAARADAETHEREVARLTGSAE</sequence>
<protein>
    <recommendedName>
        <fullName evidence="7">Major facilitator superfamily (MFS) profile domain-containing protein</fullName>
    </recommendedName>
</protein>
<feature type="transmembrane region" description="Helical" evidence="6">
    <location>
        <begin position="103"/>
        <end position="121"/>
    </location>
</feature>
<evidence type="ECO:0000256" key="2">
    <source>
        <dbReference type="ARBA" id="ARBA00022448"/>
    </source>
</evidence>
<dbReference type="InterPro" id="IPR036259">
    <property type="entry name" value="MFS_trans_sf"/>
</dbReference>
<comment type="subcellular location">
    <subcellularLocation>
        <location evidence="1">Cell inner membrane</location>
        <topology evidence="1">Multi-pass membrane protein</topology>
    </subcellularLocation>
</comment>
<comment type="caution">
    <text evidence="8">The sequence shown here is derived from an EMBL/GenBank/DDBJ whole genome shotgun (WGS) entry which is preliminary data.</text>
</comment>
<accession>A0ABP8TLA9</accession>
<keyword evidence="3 6" id="KW-0812">Transmembrane</keyword>
<evidence type="ECO:0000313" key="8">
    <source>
        <dbReference type="EMBL" id="GAA4609733.1"/>
    </source>
</evidence>
<feature type="transmembrane region" description="Helical" evidence="6">
    <location>
        <begin position="354"/>
        <end position="375"/>
    </location>
</feature>
<dbReference type="PANTHER" id="PTHR23501:SF191">
    <property type="entry name" value="VACUOLAR BASIC AMINO ACID TRANSPORTER 4"/>
    <property type="match status" value="1"/>
</dbReference>
<feature type="transmembrane region" description="Helical" evidence="6">
    <location>
        <begin position="257"/>
        <end position="280"/>
    </location>
</feature>
<proteinExistence type="predicted"/>
<dbReference type="Gene3D" id="1.20.1250.20">
    <property type="entry name" value="MFS general substrate transporter like domains"/>
    <property type="match status" value="2"/>
</dbReference>
<feature type="transmembrane region" description="Helical" evidence="6">
    <location>
        <begin position="325"/>
        <end position="342"/>
    </location>
</feature>
<evidence type="ECO:0000256" key="4">
    <source>
        <dbReference type="ARBA" id="ARBA00022989"/>
    </source>
</evidence>
<name>A0ABP8TLA9_9ACTN</name>
<reference evidence="9" key="1">
    <citation type="journal article" date="2019" name="Int. J. Syst. Evol. Microbiol.">
        <title>The Global Catalogue of Microorganisms (GCM) 10K type strain sequencing project: providing services to taxonomists for standard genome sequencing and annotation.</title>
        <authorList>
            <consortium name="The Broad Institute Genomics Platform"/>
            <consortium name="The Broad Institute Genome Sequencing Center for Infectious Disease"/>
            <person name="Wu L."/>
            <person name="Ma J."/>
        </authorList>
    </citation>
    <scope>NUCLEOTIDE SEQUENCE [LARGE SCALE GENOMIC DNA]</scope>
    <source>
        <strain evidence="9">JCM 17938</strain>
    </source>
</reference>
<keyword evidence="4 6" id="KW-1133">Transmembrane helix</keyword>
<feature type="transmembrane region" description="Helical" evidence="6">
    <location>
        <begin position="71"/>
        <end position="91"/>
    </location>
</feature>
<dbReference type="PROSITE" id="PS50850">
    <property type="entry name" value="MFS"/>
    <property type="match status" value="1"/>
</dbReference>
<dbReference type="EMBL" id="BAABHJ010000009">
    <property type="protein sequence ID" value="GAA4609733.1"/>
    <property type="molecule type" value="Genomic_DNA"/>
</dbReference>
<feature type="transmembrane region" description="Helical" evidence="6">
    <location>
        <begin position="387"/>
        <end position="411"/>
    </location>
</feature>
<keyword evidence="2" id="KW-0813">Transport</keyword>
<feature type="transmembrane region" description="Helical" evidence="6">
    <location>
        <begin position="127"/>
        <end position="149"/>
    </location>
</feature>
<dbReference type="Pfam" id="PF07690">
    <property type="entry name" value="MFS_1"/>
    <property type="match status" value="1"/>
</dbReference>
<evidence type="ECO:0000313" key="9">
    <source>
        <dbReference type="Proteomes" id="UP001500212"/>
    </source>
</evidence>
<gene>
    <name evidence="8" type="ORF">GCM10023195_39470</name>
</gene>
<organism evidence="8 9">
    <name type="scientific">Actinoallomurus liliacearum</name>
    <dbReference type="NCBI Taxonomy" id="1080073"/>
    <lineage>
        <taxon>Bacteria</taxon>
        <taxon>Bacillati</taxon>
        <taxon>Actinomycetota</taxon>
        <taxon>Actinomycetes</taxon>
        <taxon>Streptosporangiales</taxon>
        <taxon>Thermomonosporaceae</taxon>
        <taxon>Actinoallomurus</taxon>
    </lineage>
</organism>
<evidence type="ECO:0000256" key="6">
    <source>
        <dbReference type="SAM" id="Phobius"/>
    </source>
</evidence>
<dbReference type="InterPro" id="IPR011701">
    <property type="entry name" value="MFS"/>
</dbReference>
<evidence type="ECO:0000259" key="7">
    <source>
        <dbReference type="PROSITE" id="PS50850"/>
    </source>
</evidence>
<dbReference type="CDD" id="cd06174">
    <property type="entry name" value="MFS"/>
    <property type="match status" value="1"/>
</dbReference>
<evidence type="ECO:0000256" key="1">
    <source>
        <dbReference type="ARBA" id="ARBA00004429"/>
    </source>
</evidence>
<dbReference type="PANTHER" id="PTHR23501">
    <property type="entry name" value="MAJOR FACILITATOR SUPERFAMILY"/>
    <property type="match status" value="1"/>
</dbReference>
<dbReference type="Proteomes" id="UP001500212">
    <property type="component" value="Unassembled WGS sequence"/>
</dbReference>
<evidence type="ECO:0000256" key="3">
    <source>
        <dbReference type="ARBA" id="ARBA00022692"/>
    </source>
</evidence>
<feature type="transmembrane region" description="Helical" evidence="6">
    <location>
        <begin position="161"/>
        <end position="181"/>
    </location>
</feature>
<feature type="domain" description="Major facilitator superfamily (MFS) profile" evidence="7">
    <location>
        <begin position="38"/>
        <end position="511"/>
    </location>
</feature>
<keyword evidence="9" id="KW-1185">Reference proteome</keyword>
<dbReference type="InterPro" id="IPR020846">
    <property type="entry name" value="MFS_dom"/>
</dbReference>